<comment type="caution">
    <text evidence="2">The sequence shown here is derived from an EMBL/GenBank/DDBJ whole genome shotgun (WGS) entry which is preliminary data.</text>
</comment>
<dbReference type="Proteomes" id="UP001169764">
    <property type="component" value="Unassembled WGS sequence"/>
</dbReference>
<accession>A0ABT8YDV1</accession>
<protein>
    <submittedName>
        <fullName evidence="2">DUF2490 domain-containing protein</fullName>
    </submittedName>
</protein>
<keyword evidence="3" id="KW-1185">Reference proteome</keyword>
<name>A0ABT8YDV1_9SPHN</name>
<dbReference type="InterPro" id="IPR019619">
    <property type="entry name" value="DUF2490"/>
</dbReference>
<proteinExistence type="predicted"/>
<evidence type="ECO:0000313" key="2">
    <source>
        <dbReference type="EMBL" id="MDO6415963.1"/>
    </source>
</evidence>
<keyword evidence="1" id="KW-0732">Signal</keyword>
<gene>
    <name evidence="2" type="ORF">Q4F19_16355</name>
</gene>
<sequence length="226" mass="25482">MTPKRLICLIFAGLFLASPAFARTDEDDQAWLNVTVIGNVGKLAYFAEIQPRVGEDVSRMTQLLLRPAIGYQLSPTVTLYGGYAHVVLPIENGPDRNEERLFSQLNWSLPKIAGGSMLLRTRLEHRRLSNGHDVGWRLRQMIRFMHPLGNPKKVRALAHVEAFVAFDDTDWGAHKGFDQVRSFAGIEVPLPGRSTLDLGYLNQTINDPNNRIRINHVASATFWIRP</sequence>
<dbReference type="EMBL" id="JAUOTP010000008">
    <property type="protein sequence ID" value="MDO6415963.1"/>
    <property type="molecule type" value="Genomic_DNA"/>
</dbReference>
<organism evidence="2 3">
    <name type="scientific">Sphingomonas natans</name>
    <dbReference type="NCBI Taxonomy" id="3063330"/>
    <lineage>
        <taxon>Bacteria</taxon>
        <taxon>Pseudomonadati</taxon>
        <taxon>Pseudomonadota</taxon>
        <taxon>Alphaproteobacteria</taxon>
        <taxon>Sphingomonadales</taxon>
        <taxon>Sphingomonadaceae</taxon>
        <taxon>Sphingomonas</taxon>
    </lineage>
</organism>
<dbReference type="Pfam" id="PF10677">
    <property type="entry name" value="DUF2490"/>
    <property type="match status" value="1"/>
</dbReference>
<feature type="signal peptide" evidence="1">
    <location>
        <begin position="1"/>
        <end position="22"/>
    </location>
</feature>
<evidence type="ECO:0000256" key="1">
    <source>
        <dbReference type="SAM" id="SignalP"/>
    </source>
</evidence>
<feature type="chain" id="PRO_5047532222" evidence="1">
    <location>
        <begin position="23"/>
        <end position="226"/>
    </location>
</feature>
<evidence type="ECO:0000313" key="3">
    <source>
        <dbReference type="Proteomes" id="UP001169764"/>
    </source>
</evidence>
<reference evidence="2" key="1">
    <citation type="submission" date="2023-07" db="EMBL/GenBank/DDBJ databases">
        <authorList>
            <person name="Kim M."/>
        </authorList>
    </citation>
    <scope>NUCLEOTIDE SEQUENCE</scope>
    <source>
        <strain evidence="2">BIUV-7</strain>
    </source>
</reference>